<proteinExistence type="predicted"/>
<keyword evidence="3" id="KW-1185">Reference proteome</keyword>
<feature type="compositionally biased region" description="Low complexity" evidence="1">
    <location>
        <begin position="13"/>
        <end position="31"/>
    </location>
</feature>
<feature type="compositionally biased region" description="Gly residues" evidence="1">
    <location>
        <begin position="177"/>
        <end position="187"/>
    </location>
</feature>
<feature type="region of interest" description="Disordered" evidence="1">
    <location>
        <begin position="88"/>
        <end position="276"/>
    </location>
</feature>
<feature type="compositionally biased region" description="Polar residues" evidence="1">
    <location>
        <begin position="110"/>
        <end position="120"/>
    </location>
</feature>
<dbReference type="Proteomes" id="UP001156441">
    <property type="component" value="Unassembled WGS sequence"/>
</dbReference>
<dbReference type="EMBL" id="JAFFZE010000021">
    <property type="protein sequence ID" value="MCT2586708.1"/>
    <property type="molecule type" value="Genomic_DNA"/>
</dbReference>
<name>A0ABT2JFS1_9PSEU</name>
<sequence length="363" mass="38470">MTPRRPRGGSDGGRPSDTPSNHGDDGSPPTTGGSGGDGVHVDPDSIDGMAGRLGNTGGRVDSVGSTLDGINVGPQSMGIVGSTFTGAAQQHVRNAREQVTRTREAVRNAQDGTRQTAQTYRDTDAANASDLSSIDTDPGTPTPPTGSTTPSGTDQGGSTSPSGTSPPPQTSTPPGDSPGGDQPGGGQPVSPPPSRPTGPHAPLTPEQQADLGRQRTELEQNNQQRFDELKRDPDHNNKVNKNSMEEARTALDLERRGEEGFGDGGYRRPDGPGQGEFIDSNGRHWDIKGIHSDWPPGVPEQVRNSRPFPNAYSEQDFRDTLTDQFGKGRGVIVDTRNADQAAIDNMREVVEREGWGDNVIWYP</sequence>
<gene>
    <name evidence="2" type="ORF">JT362_26655</name>
</gene>
<dbReference type="InterPro" id="IPR036689">
    <property type="entry name" value="ESAT-6-like_sf"/>
</dbReference>
<protein>
    <submittedName>
        <fullName evidence="2">WXG100 family type VII secretion target</fullName>
    </submittedName>
</protein>
<feature type="region of interest" description="Disordered" evidence="1">
    <location>
        <begin position="1"/>
        <end position="60"/>
    </location>
</feature>
<feature type="compositionally biased region" description="Low complexity" evidence="1">
    <location>
        <begin position="132"/>
        <end position="163"/>
    </location>
</feature>
<dbReference type="Pfam" id="PF10824">
    <property type="entry name" value="T7SS_ESX_EspC"/>
    <property type="match status" value="1"/>
</dbReference>
<evidence type="ECO:0000256" key="1">
    <source>
        <dbReference type="SAM" id="MobiDB-lite"/>
    </source>
</evidence>
<dbReference type="SUPFAM" id="SSF140453">
    <property type="entry name" value="EsxAB dimer-like"/>
    <property type="match status" value="1"/>
</dbReference>
<reference evidence="2 3" key="1">
    <citation type="submission" date="2021-02" db="EMBL/GenBank/DDBJ databases">
        <title>Actinophytocola xerophila sp. nov., isolated from soil of cotton cropping field.</title>
        <authorList>
            <person name="Huang R."/>
            <person name="Chen X."/>
            <person name="Ge X."/>
            <person name="Liu W."/>
        </authorList>
    </citation>
    <scope>NUCLEOTIDE SEQUENCE [LARGE SCALE GENOMIC DNA]</scope>
    <source>
        <strain evidence="2 3">S1-96</strain>
    </source>
</reference>
<evidence type="ECO:0000313" key="3">
    <source>
        <dbReference type="Proteomes" id="UP001156441"/>
    </source>
</evidence>
<dbReference type="Gene3D" id="1.10.287.1060">
    <property type="entry name" value="ESAT-6-like"/>
    <property type="match status" value="1"/>
</dbReference>
<feature type="compositionally biased region" description="Basic and acidic residues" evidence="1">
    <location>
        <begin position="94"/>
        <end position="106"/>
    </location>
</feature>
<dbReference type="InterPro" id="IPR022536">
    <property type="entry name" value="EspC"/>
</dbReference>
<feature type="compositionally biased region" description="Basic and acidic residues" evidence="1">
    <location>
        <begin position="225"/>
        <end position="270"/>
    </location>
</feature>
<accession>A0ABT2JFS1</accession>
<evidence type="ECO:0000313" key="2">
    <source>
        <dbReference type="EMBL" id="MCT2586708.1"/>
    </source>
</evidence>
<dbReference type="RefSeq" id="WP_260194563.1">
    <property type="nucleotide sequence ID" value="NZ_JAFFZE010000021.1"/>
</dbReference>
<organism evidence="2 3">
    <name type="scientific">Actinophytocola gossypii</name>
    <dbReference type="NCBI Taxonomy" id="2812003"/>
    <lineage>
        <taxon>Bacteria</taxon>
        <taxon>Bacillati</taxon>
        <taxon>Actinomycetota</taxon>
        <taxon>Actinomycetes</taxon>
        <taxon>Pseudonocardiales</taxon>
        <taxon>Pseudonocardiaceae</taxon>
    </lineage>
</organism>
<comment type="caution">
    <text evidence="2">The sequence shown here is derived from an EMBL/GenBank/DDBJ whole genome shotgun (WGS) entry which is preliminary data.</text>
</comment>